<evidence type="ECO:0000256" key="1">
    <source>
        <dbReference type="SAM" id="Phobius"/>
    </source>
</evidence>
<proteinExistence type="predicted"/>
<keyword evidence="1" id="KW-1133">Transmembrane helix</keyword>
<accession>A0A1F5GW04</accession>
<dbReference type="Proteomes" id="UP000178336">
    <property type="component" value="Unassembled WGS sequence"/>
</dbReference>
<evidence type="ECO:0000313" key="2">
    <source>
        <dbReference type="EMBL" id="OGD96028.1"/>
    </source>
</evidence>
<organism evidence="2 3">
    <name type="scientific">Candidatus Curtissbacteria bacterium RIFCSPLOWO2_01_FULL_37_9</name>
    <dbReference type="NCBI Taxonomy" id="1797724"/>
    <lineage>
        <taxon>Bacteria</taxon>
        <taxon>Candidatus Curtissiibacteriota</taxon>
    </lineage>
</organism>
<dbReference type="STRING" id="1797724.A3A48_00130"/>
<feature type="transmembrane region" description="Helical" evidence="1">
    <location>
        <begin position="30"/>
        <end position="47"/>
    </location>
</feature>
<evidence type="ECO:0000313" key="3">
    <source>
        <dbReference type="Proteomes" id="UP000178336"/>
    </source>
</evidence>
<comment type="caution">
    <text evidence="2">The sequence shown here is derived from an EMBL/GenBank/DDBJ whole genome shotgun (WGS) entry which is preliminary data.</text>
</comment>
<keyword evidence="1" id="KW-0472">Membrane</keyword>
<keyword evidence="1" id="KW-0812">Transmembrane</keyword>
<dbReference type="AlphaFoldDB" id="A0A1F5GW04"/>
<dbReference type="EMBL" id="MFBN01000002">
    <property type="protein sequence ID" value="OGD96028.1"/>
    <property type="molecule type" value="Genomic_DNA"/>
</dbReference>
<name>A0A1F5GW04_9BACT</name>
<reference evidence="2 3" key="1">
    <citation type="journal article" date="2016" name="Nat. Commun.">
        <title>Thousands of microbial genomes shed light on interconnected biogeochemical processes in an aquifer system.</title>
        <authorList>
            <person name="Anantharaman K."/>
            <person name="Brown C.T."/>
            <person name="Hug L.A."/>
            <person name="Sharon I."/>
            <person name="Castelle C.J."/>
            <person name="Probst A.J."/>
            <person name="Thomas B.C."/>
            <person name="Singh A."/>
            <person name="Wilkins M.J."/>
            <person name="Karaoz U."/>
            <person name="Brodie E.L."/>
            <person name="Williams K.H."/>
            <person name="Hubbard S.S."/>
            <person name="Banfield J.F."/>
        </authorList>
    </citation>
    <scope>NUCLEOTIDE SEQUENCE [LARGE SCALE GENOMIC DNA]</scope>
</reference>
<protein>
    <submittedName>
        <fullName evidence="2">Uncharacterized protein</fullName>
    </submittedName>
</protein>
<sequence>MGKLNPHTSAKKLIHKLFRFKIPIKFNKKYSAFVLLFLFGILIFLIFNAKDSRDITITVGAGENKFKLNFDIPQEKQPKLDHLLDKLALPLSIKNGFEFELDATSSAALAFSLPVQSILDIEDNTIKFEGTFNPTSGKVLPKAVFRVPASTNFAIYAQNLQDFINQKLILPEEIANWLNKNLYANEGQIMVIFGKNAQFALITHANEVNFEDLKNIQISSTKEPIYKKDLIEEFQEVHLLKIPQNNGQKETTFALFQTGNWLFFTSSIEAATDLIKINKSQLPSLEFNPGNGQEITMAFLYQNSGEYPINEQFGKFLFGERVELVKFAEKISFGEFALKKDQFSGLINLK</sequence>
<gene>
    <name evidence="2" type="ORF">A3A48_00130</name>
</gene>